<dbReference type="Pfam" id="PF00067">
    <property type="entry name" value="p450"/>
    <property type="match status" value="3"/>
</dbReference>
<dbReference type="Proteomes" id="UP000032304">
    <property type="component" value="Chromosome 10"/>
</dbReference>
<comment type="cofactor">
    <cofactor evidence="7">
        <name>heme</name>
        <dbReference type="ChEBI" id="CHEBI:30413"/>
    </cofactor>
</comment>
<sequence length="985" mass="111256">GIWRWIISIPLTATSTAAIIAFPLLFLFSFLWISRRNTNSKKTAPEAGGAWPIIGHLRLLGGSQPPHISLANMADKYGRIFSIKLGVHRALVVSNWEIAKECLTINDKAFASRPMLACSEIMGYNGAMIGFVPYGPYWRQVRKIVTIELLSNHRLELLKPVMESEIKTSLQQLYQLWNKKKSTNSDKVLVEMKGWFKEVTLNVIMRMIVGKRLPNSSEGGENLKWKKYLDDFFELSGKFLISDALPFLRWLNIGGDMKCMKKTAKELDQVVQGWLREHKQKRAENKANSEEDFMGVMLSILSDAEELHVDTSNKAISLAIIIAAEDTTSVTLTWALSLLLNNRDTLSKVQQELDVKVGKDRLVVTESDTKSLVYLQSIIKETLRLYPALPLSLIHEAIEDCTVNGYHVSAGTWLIINLHKIHRDPLVWANPSKFQPERFMTTHKDVDVRGQNLELIPFGSGRRMCPGLSFALQNLSLILANVLHWFEFETSFDEAVDMREAPGLTSSKATPLEVHITPPTSAVAIIAFPLLFLFSFLWISRRNTNSKKTAPEAGGAWPIIGHLRLLGGSQPPHISLANMADKYGRIFSIKLGVHRALVVSDWEIAKECLTVNDKEFASRPKLASSEILGNNRAMLGFAPYGPYWRQIRKVAAIELLSNHRLELLKHVRESEVKTSLQHANSDKVLVEMRGWFKEVTLNVIMWMIVGKRIPNSSEGGENLKWRKSMDDFFVLSGKFLISDALPFLRFLDIGGDIKFMKKTAKELDQVVQGWLQEHKQKRAENKANGEEDFMGVMLSILSEAEEHHADTINKINCLTSDTKNLVYLQSIIKETLRLYPPGPLSVIHEATEDCTVNGYHVSAGTWLIMNLHKIHHDPLIWVNPFEFQPERFITTHKDIDVRGQNFELVPFGSGRRMCPGVSFALQVLQLTLANVLHWFEFETPSGIAVDMREGLGIKSSKATPLEVHITPRLPAFVYNSTNSIRAYPG</sequence>
<proteinExistence type="inferred from homology"/>
<dbReference type="InterPro" id="IPR036396">
    <property type="entry name" value="Cyt_P450_sf"/>
</dbReference>
<dbReference type="EMBL" id="CM001749">
    <property type="protein sequence ID" value="KJB63763.1"/>
    <property type="molecule type" value="Genomic_DNA"/>
</dbReference>
<feature type="transmembrane region" description="Helical" evidence="8">
    <location>
        <begin position="6"/>
        <end position="33"/>
    </location>
</feature>
<dbReference type="OMA" id="DFFFDIM"/>
<evidence type="ECO:0000256" key="4">
    <source>
        <dbReference type="ARBA" id="ARBA00023002"/>
    </source>
</evidence>
<comment type="similarity">
    <text evidence="1">Belongs to the cytochrome P450 family.</text>
</comment>
<dbReference type="PRINTS" id="PR00385">
    <property type="entry name" value="P450"/>
</dbReference>
<reference evidence="9 10" key="1">
    <citation type="journal article" date="2012" name="Nature">
        <title>Repeated polyploidization of Gossypium genomes and the evolution of spinnable cotton fibres.</title>
        <authorList>
            <person name="Paterson A.H."/>
            <person name="Wendel J.F."/>
            <person name="Gundlach H."/>
            <person name="Guo H."/>
            <person name="Jenkins J."/>
            <person name="Jin D."/>
            <person name="Llewellyn D."/>
            <person name="Showmaker K.C."/>
            <person name="Shu S."/>
            <person name="Udall J."/>
            <person name="Yoo M.J."/>
            <person name="Byers R."/>
            <person name="Chen W."/>
            <person name="Doron-Faigenboim A."/>
            <person name="Duke M.V."/>
            <person name="Gong L."/>
            <person name="Grimwood J."/>
            <person name="Grover C."/>
            <person name="Grupp K."/>
            <person name="Hu G."/>
            <person name="Lee T.H."/>
            <person name="Li J."/>
            <person name="Lin L."/>
            <person name="Liu T."/>
            <person name="Marler B.S."/>
            <person name="Page J.T."/>
            <person name="Roberts A.W."/>
            <person name="Romanel E."/>
            <person name="Sanders W.S."/>
            <person name="Szadkowski E."/>
            <person name="Tan X."/>
            <person name="Tang H."/>
            <person name="Xu C."/>
            <person name="Wang J."/>
            <person name="Wang Z."/>
            <person name="Zhang D."/>
            <person name="Zhang L."/>
            <person name="Ashrafi H."/>
            <person name="Bedon F."/>
            <person name="Bowers J.E."/>
            <person name="Brubaker C.L."/>
            <person name="Chee P.W."/>
            <person name="Das S."/>
            <person name="Gingle A.R."/>
            <person name="Haigler C.H."/>
            <person name="Harker D."/>
            <person name="Hoffmann L.V."/>
            <person name="Hovav R."/>
            <person name="Jones D.C."/>
            <person name="Lemke C."/>
            <person name="Mansoor S."/>
            <person name="ur Rahman M."/>
            <person name="Rainville L.N."/>
            <person name="Rambani A."/>
            <person name="Reddy U.K."/>
            <person name="Rong J.K."/>
            <person name="Saranga Y."/>
            <person name="Scheffler B.E."/>
            <person name="Scheffler J.A."/>
            <person name="Stelly D.M."/>
            <person name="Triplett B.A."/>
            <person name="Van Deynze A."/>
            <person name="Vaslin M.F."/>
            <person name="Waghmare V.N."/>
            <person name="Walford S.A."/>
            <person name="Wright R.J."/>
            <person name="Zaki E.A."/>
            <person name="Zhang T."/>
            <person name="Dennis E.S."/>
            <person name="Mayer K.F."/>
            <person name="Peterson D.G."/>
            <person name="Rokhsar D.S."/>
            <person name="Wang X."/>
            <person name="Schmutz J."/>
        </authorList>
    </citation>
    <scope>NUCLEOTIDE SEQUENCE [LARGE SCALE GENOMIC DNA]</scope>
</reference>
<keyword evidence="10" id="KW-1185">Reference proteome</keyword>
<evidence type="ECO:0000313" key="9">
    <source>
        <dbReference type="EMBL" id="KJB63763.1"/>
    </source>
</evidence>
<evidence type="ECO:0000256" key="5">
    <source>
        <dbReference type="ARBA" id="ARBA00023004"/>
    </source>
</evidence>
<dbReference type="InterPro" id="IPR017972">
    <property type="entry name" value="Cyt_P450_CS"/>
</dbReference>
<organism evidence="9 10">
    <name type="scientific">Gossypium raimondii</name>
    <name type="common">Peruvian cotton</name>
    <name type="synonym">Gossypium klotzschianum subsp. raimondii</name>
    <dbReference type="NCBI Taxonomy" id="29730"/>
    <lineage>
        <taxon>Eukaryota</taxon>
        <taxon>Viridiplantae</taxon>
        <taxon>Streptophyta</taxon>
        <taxon>Embryophyta</taxon>
        <taxon>Tracheophyta</taxon>
        <taxon>Spermatophyta</taxon>
        <taxon>Magnoliopsida</taxon>
        <taxon>eudicotyledons</taxon>
        <taxon>Gunneridae</taxon>
        <taxon>Pentapetalae</taxon>
        <taxon>rosids</taxon>
        <taxon>malvids</taxon>
        <taxon>Malvales</taxon>
        <taxon>Malvaceae</taxon>
        <taxon>Malvoideae</taxon>
        <taxon>Gossypium</taxon>
    </lineage>
</organism>
<gene>
    <name evidence="9" type="ORF">B456_010G015000</name>
</gene>
<keyword evidence="4" id="KW-0560">Oxidoreductase</keyword>
<keyword evidence="2 7" id="KW-0349">Heme</keyword>
<dbReference type="SUPFAM" id="SSF48264">
    <property type="entry name" value="Cytochrome P450"/>
    <property type="match status" value="2"/>
</dbReference>
<dbReference type="eggNOG" id="KOG0156">
    <property type="taxonomic scope" value="Eukaryota"/>
</dbReference>
<dbReference type="STRING" id="29730.A0A0D2SKX9"/>
<dbReference type="InterPro" id="IPR050651">
    <property type="entry name" value="Plant_Cytochrome_P450_Monoox"/>
</dbReference>
<dbReference type="Gene3D" id="1.10.630.10">
    <property type="entry name" value="Cytochrome P450"/>
    <property type="match status" value="3"/>
</dbReference>
<dbReference type="Gramene" id="KJB63763">
    <property type="protein sequence ID" value="KJB63763"/>
    <property type="gene ID" value="B456_010G015000"/>
</dbReference>
<keyword evidence="6" id="KW-0503">Monooxygenase</keyword>
<dbReference type="InterPro" id="IPR001128">
    <property type="entry name" value="Cyt_P450"/>
</dbReference>
<dbReference type="GO" id="GO:0020037">
    <property type="term" value="F:heme binding"/>
    <property type="evidence" value="ECO:0007669"/>
    <property type="project" value="InterPro"/>
</dbReference>
<dbReference type="AlphaFoldDB" id="A0A0D2SKX9"/>
<keyword evidence="3 7" id="KW-0479">Metal-binding</keyword>
<dbReference type="GO" id="GO:0005506">
    <property type="term" value="F:iron ion binding"/>
    <property type="evidence" value="ECO:0007669"/>
    <property type="project" value="InterPro"/>
</dbReference>
<protein>
    <recommendedName>
        <fullName evidence="11">Cytochrome P450</fullName>
    </recommendedName>
</protein>
<dbReference type="PROSITE" id="PS00086">
    <property type="entry name" value="CYTOCHROME_P450"/>
    <property type="match status" value="2"/>
</dbReference>
<evidence type="ECO:0008006" key="11">
    <source>
        <dbReference type="Google" id="ProtNLM"/>
    </source>
</evidence>
<dbReference type="GO" id="GO:0016709">
    <property type="term" value="F:oxidoreductase activity, acting on paired donors, with incorporation or reduction of molecular oxygen, NAD(P)H as one donor, and incorporation of one atom of oxygen"/>
    <property type="evidence" value="ECO:0007669"/>
    <property type="project" value="UniProtKB-ARBA"/>
</dbReference>
<dbReference type="FunFam" id="1.10.630.10:FF:000026">
    <property type="entry name" value="Cytochrome P450 82C4"/>
    <property type="match status" value="2"/>
</dbReference>
<keyword evidence="8" id="KW-1133">Transmembrane helix</keyword>
<evidence type="ECO:0000313" key="10">
    <source>
        <dbReference type="Proteomes" id="UP000032304"/>
    </source>
</evidence>
<dbReference type="PRINTS" id="PR00463">
    <property type="entry name" value="EP450I"/>
</dbReference>
<evidence type="ECO:0000256" key="7">
    <source>
        <dbReference type="PIRSR" id="PIRSR602401-1"/>
    </source>
</evidence>
<feature type="non-terminal residue" evidence="9">
    <location>
        <position position="1"/>
    </location>
</feature>
<dbReference type="PANTHER" id="PTHR47947">
    <property type="entry name" value="CYTOCHROME P450 82C3-RELATED"/>
    <property type="match status" value="1"/>
</dbReference>
<accession>A0A0D2SKX9</accession>
<evidence type="ECO:0000256" key="1">
    <source>
        <dbReference type="ARBA" id="ARBA00010617"/>
    </source>
</evidence>
<keyword evidence="8" id="KW-0472">Membrane</keyword>
<feature type="binding site" description="axial binding residue" evidence="7">
    <location>
        <position position="465"/>
    </location>
    <ligand>
        <name>heme</name>
        <dbReference type="ChEBI" id="CHEBI:30413"/>
    </ligand>
    <ligandPart>
        <name>Fe</name>
        <dbReference type="ChEBI" id="CHEBI:18248"/>
    </ligandPart>
</feature>
<dbReference type="InterPro" id="IPR002401">
    <property type="entry name" value="Cyt_P450_E_grp-I"/>
</dbReference>
<evidence type="ECO:0000256" key="2">
    <source>
        <dbReference type="ARBA" id="ARBA00022617"/>
    </source>
</evidence>
<evidence type="ECO:0000256" key="6">
    <source>
        <dbReference type="ARBA" id="ARBA00023033"/>
    </source>
</evidence>
<keyword evidence="5 7" id="KW-0408">Iron</keyword>
<keyword evidence="8" id="KW-0812">Transmembrane</keyword>
<name>A0A0D2SKX9_GOSRA</name>
<dbReference type="PANTHER" id="PTHR47947:SF2">
    <property type="entry name" value="CYTOCHROME P450 82C3-LIKE"/>
    <property type="match status" value="1"/>
</dbReference>
<evidence type="ECO:0000256" key="3">
    <source>
        <dbReference type="ARBA" id="ARBA00022723"/>
    </source>
</evidence>
<evidence type="ECO:0000256" key="8">
    <source>
        <dbReference type="SAM" id="Phobius"/>
    </source>
</evidence>